<comment type="caution">
    <text evidence="1">The sequence shown here is derived from an EMBL/GenBank/DDBJ whole genome shotgun (WGS) entry which is preliminary data.</text>
</comment>
<keyword evidence="2" id="KW-1185">Reference proteome</keyword>
<evidence type="ECO:0000313" key="2">
    <source>
        <dbReference type="Proteomes" id="UP001157418"/>
    </source>
</evidence>
<reference evidence="1 2" key="1">
    <citation type="submission" date="2022-01" db="EMBL/GenBank/DDBJ databases">
        <authorList>
            <person name="Xiong W."/>
            <person name="Schranz E."/>
        </authorList>
    </citation>
    <scope>NUCLEOTIDE SEQUENCE [LARGE SCALE GENOMIC DNA]</scope>
</reference>
<organism evidence="1 2">
    <name type="scientific">Lactuca virosa</name>
    <dbReference type="NCBI Taxonomy" id="75947"/>
    <lineage>
        <taxon>Eukaryota</taxon>
        <taxon>Viridiplantae</taxon>
        <taxon>Streptophyta</taxon>
        <taxon>Embryophyta</taxon>
        <taxon>Tracheophyta</taxon>
        <taxon>Spermatophyta</taxon>
        <taxon>Magnoliopsida</taxon>
        <taxon>eudicotyledons</taxon>
        <taxon>Gunneridae</taxon>
        <taxon>Pentapetalae</taxon>
        <taxon>asterids</taxon>
        <taxon>campanulids</taxon>
        <taxon>Asterales</taxon>
        <taxon>Asteraceae</taxon>
        <taxon>Cichorioideae</taxon>
        <taxon>Cichorieae</taxon>
        <taxon>Lactucinae</taxon>
        <taxon>Lactuca</taxon>
    </lineage>
</organism>
<dbReference type="EMBL" id="CAKMRJ010000113">
    <property type="protein sequence ID" value="CAH1418350.1"/>
    <property type="molecule type" value="Genomic_DNA"/>
</dbReference>
<dbReference type="Proteomes" id="UP001157418">
    <property type="component" value="Unassembled WGS sequence"/>
</dbReference>
<proteinExistence type="predicted"/>
<accession>A0AAU9M8N5</accession>
<name>A0AAU9M8N5_9ASTR</name>
<sequence length="75" mass="8636">MKLSILQASSSGFFIRFAYLIYIGRETSKLWKRISAKTTTETNLLAENWKYVMGLISKVFIGLRRRECTHTSADS</sequence>
<evidence type="ECO:0000313" key="1">
    <source>
        <dbReference type="EMBL" id="CAH1418350.1"/>
    </source>
</evidence>
<dbReference type="AlphaFoldDB" id="A0AAU9M8N5"/>
<gene>
    <name evidence="1" type="ORF">LVIROSA_LOCUS5944</name>
</gene>
<protein>
    <submittedName>
        <fullName evidence="1">Uncharacterized protein</fullName>
    </submittedName>
</protein>